<dbReference type="GO" id="GO:0071277">
    <property type="term" value="P:cellular response to calcium ion"/>
    <property type="evidence" value="ECO:0007669"/>
    <property type="project" value="TreeGrafter"/>
</dbReference>
<name>A0A5J4YQY6_PORPP</name>
<dbReference type="InterPro" id="IPR000008">
    <property type="entry name" value="C2_dom"/>
</dbReference>
<dbReference type="InterPro" id="IPR035892">
    <property type="entry name" value="C2_domain_sf"/>
</dbReference>
<sequence>MANACGSRLGARGRSQTPAFGCGHVPRTLSGLVHETSIMSEFFRSITSSNGSGGAVLEVAMTAYNLVNLDLLSKSDPFIILFMRDGGALASKSEDVSMIASDGPWRAVGMTETVWDSLEPNWVHKFRFAYVTDFDMRQRIRMDVLDRDSESSAVNKHDFIGRAECALSDIVNAPMQKLEIVLSNASGKVQKRRGTLVLHAERVLDKPAHSLTLDVGFRESCILPAKKGFFFTVSRTTLSGDFCRVYLSGVVVRPQQENDSDLLFQSADLRDSELFMDDPARLIRFELFRKDKSGRGAHEQLLYFQMSAAELEALRAGDAVNVRMPAKTKSLQRGSVQVGNASWNVDTRGGGLLSLRFADFCWSRGLFS</sequence>
<organism evidence="2 3">
    <name type="scientific">Porphyridium purpureum</name>
    <name type="common">Red alga</name>
    <name type="synonym">Porphyridium cruentum</name>
    <dbReference type="NCBI Taxonomy" id="35688"/>
    <lineage>
        <taxon>Eukaryota</taxon>
        <taxon>Rhodophyta</taxon>
        <taxon>Bangiophyceae</taxon>
        <taxon>Porphyridiales</taxon>
        <taxon>Porphyridiaceae</taxon>
        <taxon>Porphyridium</taxon>
    </lineage>
</organism>
<evidence type="ECO:0000313" key="2">
    <source>
        <dbReference type="EMBL" id="KAA8493686.1"/>
    </source>
</evidence>
<keyword evidence="3" id="KW-1185">Reference proteome</keyword>
<dbReference type="PROSITE" id="PS50004">
    <property type="entry name" value="C2"/>
    <property type="match status" value="1"/>
</dbReference>
<protein>
    <submittedName>
        <fullName evidence="2">Copine-8</fullName>
    </submittedName>
</protein>
<dbReference type="PANTHER" id="PTHR10857">
    <property type="entry name" value="COPINE"/>
    <property type="match status" value="1"/>
</dbReference>
<dbReference type="OrthoDB" id="5855668at2759"/>
<dbReference type="PANTHER" id="PTHR10857:SF106">
    <property type="entry name" value="C2 DOMAIN-CONTAINING PROTEIN"/>
    <property type="match status" value="1"/>
</dbReference>
<dbReference type="SMART" id="SM00239">
    <property type="entry name" value="C2"/>
    <property type="match status" value="1"/>
</dbReference>
<dbReference type="Pfam" id="PF00168">
    <property type="entry name" value="C2"/>
    <property type="match status" value="1"/>
</dbReference>
<reference evidence="3" key="1">
    <citation type="journal article" date="2019" name="Nat. Commun.">
        <title>Expansion of phycobilisome linker gene families in mesophilic red algae.</title>
        <authorList>
            <person name="Lee J."/>
            <person name="Kim D."/>
            <person name="Bhattacharya D."/>
            <person name="Yoon H.S."/>
        </authorList>
    </citation>
    <scope>NUCLEOTIDE SEQUENCE [LARGE SCALE GENOMIC DNA]</scope>
    <source>
        <strain evidence="3">CCMP 1328</strain>
    </source>
</reference>
<comment type="caution">
    <text evidence="2">The sequence shown here is derived from an EMBL/GenBank/DDBJ whole genome shotgun (WGS) entry which is preliminary data.</text>
</comment>
<dbReference type="GO" id="GO:0005886">
    <property type="term" value="C:plasma membrane"/>
    <property type="evidence" value="ECO:0007669"/>
    <property type="project" value="TreeGrafter"/>
</dbReference>
<dbReference type="EMBL" id="VRMN01000006">
    <property type="protein sequence ID" value="KAA8493686.1"/>
    <property type="molecule type" value="Genomic_DNA"/>
</dbReference>
<proteinExistence type="predicted"/>
<dbReference type="InterPro" id="IPR045052">
    <property type="entry name" value="Copine"/>
</dbReference>
<dbReference type="Proteomes" id="UP000324585">
    <property type="component" value="Unassembled WGS sequence"/>
</dbReference>
<dbReference type="SUPFAM" id="SSF49562">
    <property type="entry name" value="C2 domain (Calcium/lipid-binding domain, CaLB)"/>
    <property type="match status" value="1"/>
</dbReference>
<evidence type="ECO:0000259" key="1">
    <source>
        <dbReference type="PROSITE" id="PS50004"/>
    </source>
</evidence>
<evidence type="ECO:0000313" key="3">
    <source>
        <dbReference type="Proteomes" id="UP000324585"/>
    </source>
</evidence>
<dbReference type="CDD" id="cd04048">
    <property type="entry name" value="C2A_Copine"/>
    <property type="match status" value="1"/>
</dbReference>
<dbReference type="AlphaFoldDB" id="A0A5J4YQY6"/>
<dbReference type="Gene3D" id="2.60.40.150">
    <property type="entry name" value="C2 domain"/>
    <property type="match status" value="1"/>
</dbReference>
<feature type="domain" description="C2" evidence="1">
    <location>
        <begin position="38"/>
        <end position="180"/>
    </location>
</feature>
<gene>
    <name evidence="2" type="ORF">FVE85_4823</name>
</gene>
<accession>A0A5J4YQY6</accession>
<dbReference type="GO" id="GO:0005544">
    <property type="term" value="F:calcium-dependent phospholipid binding"/>
    <property type="evidence" value="ECO:0007669"/>
    <property type="project" value="InterPro"/>
</dbReference>